<dbReference type="OrthoDB" id="8749238at2759"/>
<feature type="region of interest" description="Disordered" evidence="9">
    <location>
        <begin position="191"/>
        <end position="224"/>
    </location>
</feature>
<reference evidence="10" key="2">
    <citation type="submission" date="2025-09" db="UniProtKB">
        <authorList>
            <consortium name="Ensembl"/>
        </authorList>
    </citation>
    <scope>IDENTIFICATION</scope>
</reference>
<accession>A0A8C6ZYG1</accession>
<sequence length="224" mass="23008">MAHMALQLLGFLLGLLGLLGTLVATLLPHWWRAAHAGTTILTAVAYARGLWMECVWHSTGVCQCRGHRSELALPPHLRAARALMVASCALAALACALAAVGMECTRCAAGTGAKRPAALAAGLAFALAGLFCLLPVAWTTARVVADFHGAAAPGGLKYDVGQAVYVGFAAAALSVLGGALLCAASLAAAPAPPRHRAPTADREGSRASSRAPAPHRGYRLRDYV</sequence>
<keyword evidence="4 8" id="KW-0812">Transmembrane</keyword>
<dbReference type="Proteomes" id="UP000694420">
    <property type="component" value="Unplaced"/>
</dbReference>
<dbReference type="PROSITE" id="PS01346">
    <property type="entry name" value="CLAUDIN"/>
    <property type="match status" value="1"/>
</dbReference>
<evidence type="ECO:0000256" key="4">
    <source>
        <dbReference type="ARBA" id="ARBA00022692"/>
    </source>
</evidence>
<proteinExistence type="inferred from homology"/>
<keyword evidence="2 8" id="KW-0796">Tight junction</keyword>
<dbReference type="InterPro" id="IPR006187">
    <property type="entry name" value="Claudin"/>
</dbReference>
<dbReference type="InterPro" id="IPR004031">
    <property type="entry name" value="PMP22/EMP/MP20/Claudin"/>
</dbReference>
<evidence type="ECO:0000256" key="2">
    <source>
        <dbReference type="ARBA" id="ARBA00022427"/>
    </source>
</evidence>
<evidence type="ECO:0000256" key="6">
    <source>
        <dbReference type="ARBA" id="ARBA00022989"/>
    </source>
</evidence>
<dbReference type="GO" id="GO:0005923">
    <property type="term" value="C:bicellular tight junction"/>
    <property type="evidence" value="ECO:0007669"/>
    <property type="project" value="UniProtKB-SubCell"/>
</dbReference>
<dbReference type="PRINTS" id="PR01385">
    <property type="entry name" value="CLAUDIN14"/>
</dbReference>
<feature type="transmembrane region" description="Helical" evidence="8">
    <location>
        <begin position="82"/>
        <end position="105"/>
    </location>
</feature>
<keyword evidence="7 8" id="KW-0472">Membrane</keyword>
<dbReference type="RefSeq" id="XP_025908806.1">
    <property type="nucleotide sequence ID" value="XM_026053021.1"/>
</dbReference>
<dbReference type="GO" id="GO:0005198">
    <property type="term" value="F:structural molecule activity"/>
    <property type="evidence" value="ECO:0007669"/>
    <property type="project" value="InterPro"/>
</dbReference>
<name>A0A8C6ZYG1_NOTPE</name>
<evidence type="ECO:0000256" key="3">
    <source>
        <dbReference type="ARBA" id="ARBA00022475"/>
    </source>
</evidence>
<dbReference type="FunFam" id="1.20.140.150:FF:000001">
    <property type="entry name" value="Claudin"/>
    <property type="match status" value="1"/>
</dbReference>
<keyword evidence="3 8" id="KW-1003">Cell membrane</keyword>
<evidence type="ECO:0000313" key="11">
    <source>
        <dbReference type="Proteomes" id="UP000694420"/>
    </source>
</evidence>
<dbReference type="KEGG" id="npd:112959070"/>
<keyword evidence="5 8" id="KW-0965">Cell junction</keyword>
<dbReference type="InterPro" id="IPR017974">
    <property type="entry name" value="Claudin_CS"/>
</dbReference>
<comment type="function">
    <text evidence="8">Claudins function as major constituents of the tight junction complexes that regulate the permeability of epithelia.</text>
</comment>
<evidence type="ECO:0000256" key="7">
    <source>
        <dbReference type="ARBA" id="ARBA00023136"/>
    </source>
</evidence>
<evidence type="ECO:0000256" key="8">
    <source>
        <dbReference type="RuleBase" id="RU060637"/>
    </source>
</evidence>
<protein>
    <recommendedName>
        <fullName evidence="8">Claudin</fullName>
    </recommendedName>
</protein>
<keyword evidence="11" id="KW-1185">Reference proteome</keyword>
<evidence type="ECO:0000256" key="5">
    <source>
        <dbReference type="ARBA" id="ARBA00022949"/>
    </source>
</evidence>
<dbReference type="PRINTS" id="PR01077">
    <property type="entry name" value="CLAUDIN"/>
</dbReference>
<comment type="similarity">
    <text evidence="1 8">Belongs to the claudin family.</text>
</comment>
<dbReference type="Pfam" id="PF00822">
    <property type="entry name" value="PMP22_Claudin"/>
    <property type="match status" value="1"/>
</dbReference>
<feature type="transmembrane region" description="Helical" evidence="8">
    <location>
        <begin position="117"/>
        <end position="138"/>
    </location>
</feature>
<keyword evidence="6 8" id="KW-1133">Transmembrane helix</keyword>
<comment type="subcellular location">
    <subcellularLocation>
        <location evidence="8">Cell junction</location>
        <location evidence="8">Tight junction</location>
    </subcellularLocation>
    <subcellularLocation>
        <location evidence="8">Cell membrane</location>
        <topology evidence="8">Multi-pass membrane protein</topology>
    </subcellularLocation>
</comment>
<dbReference type="GO" id="GO:0005886">
    <property type="term" value="C:plasma membrane"/>
    <property type="evidence" value="ECO:0007669"/>
    <property type="project" value="UniProtKB-SubCell"/>
</dbReference>
<dbReference type="AlphaFoldDB" id="A0A8C6ZYG1"/>
<dbReference type="PANTHER" id="PTHR12002">
    <property type="entry name" value="CLAUDIN"/>
    <property type="match status" value="1"/>
</dbReference>
<reference evidence="10" key="1">
    <citation type="submission" date="2025-08" db="UniProtKB">
        <authorList>
            <consortium name="Ensembl"/>
        </authorList>
    </citation>
    <scope>IDENTIFICATION</scope>
</reference>
<feature type="transmembrane region" description="Helical" evidence="8">
    <location>
        <begin position="163"/>
        <end position="189"/>
    </location>
</feature>
<gene>
    <name evidence="10" type="primary">CLDN14</name>
</gene>
<organism evidence="10 11">
    <name type="scientific">Nothoprocta perdicaria</name>
    <name type="common">Chilean tinamou</name>
    <name type="synonym">Crypturus perdicarius</name>
    <dbReference type="NCBI Taxonomy" id="30464"/>
    <lineage>
        <taxon>Eukaryota</taxon>
        <taxon>Metazoa</taxon>
        <taxon>Chordata</taxon>
        <taxon>Craniata</taxon>
        <taxon>Vertebrata</taxon>
        <taxon>Euteleostomi</taxon>
        <taxon>Archelosauria</taxon>
        <taxon>Archosauria</taxon>
        <taxon>Dinosauria</taxon>
        <taxon>Saurischia</taxon>
        <taxon>Theropoda</taxon>
        <taxon>Coelurosauria</taxon>
        <taxon>Aves</taxon>
        <taxon>Palaeognathae</taxon>
        <taxon>Tinamiformes</taxon>
        <taxon>Tinamidae</taxon>
        <taxon>Nothoprocta</taxon>
    </lineage>
</organism>
<comment type="caution">
    <text evidence="8">Lacks conserved residue(s) required for the propagation of feature annotation.</text>
</comment>
<evidence type="ECO:0000313" key="10">
    <source>
        <dbReference type="Ensembl" id="ENSNPEP00000017681.1"/>
    </source>
</evidence>
<dbReference type="GeneID" id="112959070"/>
<evidence type="ECO:0000256" key="1">
    <source>
        <dbReference type="ARBA" id="ARBA00008295"/>
    </source>
</evidence>
<evidence type="ECO:0000256" key="9">
    <source>
        <dbReference type="SAM" id="MobiDB-lite"/>
    </source>
</evidence>
<dbReference type="Ensembl" id="ENSNPET00000018116.1">
    <property type="protein sequence ID" value="ENSNPEP00000017681.1"/>
    <property type="gene ID" value="ENSNPEG00000013141.1"/>
</dbReference>
<dbReference type="Gene3D" id="1.20.140.150">
    <property type="match status" value="1"/>
</dbReference>
<dbReference type="CTD" id="23562"/>